<dbReference type="AlphaFoldDB" id="A0A382KD25"/>
<feature type="non-terminal residue" evidence="7">
    <location>
        <position position="329"/>
    </location>
</feature>
<keyword evidence="2" id="KW-0949">S-adenosyl-L-methionine</keyword>
<comment type="cofactor">
    <cofactor evidence="1">
        <name>[4Fe-4S] cluster</name>
        <dbReference type="ChEBI" id="CHEBI:49883"/>
    </cofactor>
</comment>
<keyword evidence="3" id="KW-0479">Metal-binding</keyword>
<dbReference type="GO" id="GO:0051536">
    <property type="term" value="F:iron-sulfur cluster binding"/>
    <property type="evidence" value="ECO:0007669"/>
    <property type="project" value="UniProtKB-KW"/>
</dbReference>
<dbReference type="Pfam" id="PF02310">
    <property type="entry name" value="B12-binding"/>
    <property type="match status" value="1"/>
</dbReference>
<dbReference type="InterPro" id="IPR051198">
    <property type="entry name" value="BchE-like"/>
</dbReference>
<dbReference type="Gene3D" id="3.40.50.280">
    <property type="entry name" value="Cobalamin-binding domain"/>
    <property type="match status" value="1"/>
</dbReference>
<dbReference type="PANTHER" id="PTHR43409:SF7">
    <property type="entry name" value="BLL1977 PROTEIN"/>
    <property type="match status" value="1"/>
</dbReference>
<keyword evidence="4" id="KW-0408">Iron</keyword>
<reference evidence="7" key="1">
    <citation type="submission" date="2018-05" db="EMBL/GenBank/DDBJ databases">
        <authorList>
            <person name="Lanie J.A."/>
            <person name="Ng W.-L."/>
            <person name="Kazmierczak K.M."/>
            <person name="Andrzejewski T.M."/>
            <person name="Davidsen T.M."/>
            <person name="Wayne K.J."/>
            <person name="Tettelin H."/>
            <person name="Glass J.I."/>
            <person name="Rusch D."/>
            <person name="Podicherti R."/>
            <person name="Tsui H.-C.T."/>
            <person name="Winkler M.E."/>
        </authorList>
    </citation>
    <scope>NUCLEOTIDE SEQUENCE</scope>
</reference>
<dbReference type="EMBL" id="UINC01079759">
    <property type="protein sequence ID" value="SVC22079.1"/>
    <property type="molecule type" value="Genomic_DNA"/>
</dbReference>
<dbReference type="SUPFAM" id="SSF102114">
    <property type="entry name" value="Radical SAM enzymes"/>
    <property type="match status" value="1"/>
</dbReference>
<dbReference type="InterPro" id="IPR007197">
    <property type="entry name" value="rSAM"/>
</dbReference>
<feature type="domain" description="B12-binding" evidence="6">
    <location>
        <begin position="25"/>
        <end position="158"/>
    </location>
</feature>
<dbReference type="PANTHER" id="PTHR43409">
    <property type="entry name" value="ANAEROBIC MAGNESIUM-PROTOPORPHYRIN IX MONOMETHYL ESTER CYCLASE-RELATED"/>
    <property type="match status" value="1"/>
</dbReference>
<gene>
    <name evidence="7" type="ORF">METZ01_LOCUS274933</name>
</gene>
<dbReference type="PROSITE" id="PS51257">
    <property type="entry name" value="PROKAR_LIPOPROTEIN"/>
    <property type="match status" value="1"/>
</dbReference>
<evidence type="ECO:0000256" key="2">
    <source>
        <dbReference type="ARBA" id="ARBA00022691"/>
    </source>
</evidence>
<protein>
    <recommendedName>
        <fullName evidence="6">B12-binding domain-containing protein</fullName>
    </recommendedName>
</protein>
<evidence type="ECO:0000256" key="4">
    <source>
        <dbReference type="ARBA" id="ARBA00023004"/>
    </source>
</evidence>
<evidence type="ECO:0000256" key="3">
    <source>
        <dbReference type="ARBA" id="ARBA00022723"/>
    </source>
</evidence>
<evidence type="ECO:0000256" key="5">
    <source>
        <dbReference type="ARBA" id="ARBA00023014"/>
    </source>
</evidence>
<dbReference type="InterPro" id="IPR006158">
    <property type="entry name" value="Cobalamin-bd"/>
</dbReference>
<dbReference type="SFLD" id="SFLDG01082">
    <property type="entry name" value="B12-binding_domain_containing"/>
    <property type="match status" value="1"/>
</dbReference>
<dbReference type="SFLD" id="SFLDS00029">
    <property type="entry name" value="Radical_SAM"/>
    <property type="match status" value="1"/>
</dbReference>
<proteinExistence type="predicted"/>
<organism evidence="7">
    <name type="scientific">marine metagenome</name>
    <dbReference type="NCBI Taxonomy" id="408172"/>
    <lineage>
        <taxon>unclassified sequences</taxon>
        <taxon>metagenomes</taxon>
        <taxon>ecological metagenomes</taxon>
    </lineage>
</organism>
<evidence type="ECO:0000313" key="7">
    <source>
        <dbReference type="EMBL" id="SVC22079.1"/>
    </source>
</evidence>
<accession>A0A382KD25</accession>
<dbReference type="GO" id="GO:0046872">
    <property type="term" value="F:metal ion binding"/>
    <property type="evidence" value="ECO:0007669"/>
    <property type="project" value="UniProtKB-KW"/>
</dbReference>
<evidence type="ECO:0000256" key="1">
    <source>
        <dbReference type="ARBA" id="ARBA00001966"/>
    </source>
</evidence>
<name>A0A382KD25_9ZZZZ</name>
<keyword evidence="5" id="KW-0411">Iron-sulfur</keyword>
<evidence type="ECO:0000259" key="6">
    <source>
        <dbReference type="PROSITE" id="PS51332"/>
    </source>
</evidence>
<dbReference type="GO" id="GO:0031419">
    <property type="term" value="F:cobalamin binding"/>
    <property type="evidence" value="ECO:0007669"/>
    <property type="project" value="InterPro"/>
</dbReference>
<dbReference type="InterPro" id="IPR058240">
    <property type="entry name" value="rSAM_sf"/>
</dbReference>
<dbReference type="PROSITE" id="PS51332">
    <property type="entry name" value="B12_BINDING"/>
    <property type="match status" value="1"/>
</dbReference>
<dbReference type="GO" id="GO:0003824">
    <property type="term" value="F:catalytic activity"/>
    <property type="evidence" value="ECO:0007669"/>
    <property type="project" value="InterPro"/>
</dbReference>
<sequence>MQKNGSINVNVLLLAPNAGVGCFFRPESRTGFSKDRWAIPPLGLWRISGHLIKNKYANVEVWDGYVDSEESLISRLKENNFDIIGFSITHQTLENDIYFMHICKKYSPSSTLVIGGDEATFNYVKVMEISPIDYTVLGEGEKPMADMCAKIKNGITNFKEIPGLIYRTETEYKKTGEKTCDYKRTGPNYAMDHKMFSSTTINIDWKMIPYERYWEQIESFYEKPNLNETRTVRIFTTNYCPFDCLFCSSTNFLNAAGGSENKKRANVAGLTPEEIITMLKEILESHPTTRNIFINDDDFVLQAVRVQKFCDLVCEAKDKQILPDYLTFM</sequence>